<accession>A0ABS6YNV3</accession>
<dbReference type="EMBL" id="WMBF01000159">
    <property type="protein sequence ID" value="MBW5423110.1"/>
    <property type="molecule type" value="Genomic_DNA"/>
</dbReference>
<dbReference type="InterPro" id="IPR050267">
    <property type="entry name" value="Anti-sigma-factor_SerPK"/>
</dbReference>
<gene>
    <name evidence="3" type="ORF">GKQ77_16310</name>
</gene>
<keyword evidence="1" id="KW-0808">Transferase</keyword>
<feature type="domain" description="Histidine kinase/HSP90-like ATPase" evidence="2">
    <location>
        <begin position="17"/>
        <end position="126"/>
    </location>
</feature>
<keyword evidence="4" id="KW-1185">Reference proteome</keyword>
<evidence type="ECO:0000313" key="4">
    <source>
        <dbReference type="Proteomes" id="UP001197114"/>
    </source>
</evidence>
<sequence length="209" mass="22781">MPLYEAGARRLRCVLPFEAAPTEVHQLRKAVKGKLEQWGARSVTDEAGLVATELATNVIKHVGEGAPATLILEASGDRLRMEVHDKSRMMPALSDVCGEAECGRGLHLLVSLCEEWGTLLTATGKAVWCELSIEPARHCVRVRRAALVLEEYRRVADASYAVSPTFAVLEEAATDVIADLLHWLLAQGGDPEQTLDRAQMHFEEEAGAA</sequence>
<evidence type="ECO:0000259" key="2">
    <source>
        <dbReference type="Pfam" id="PF13581"/>
    </source>
</evidence>
<evidence type="ECO:0000256" key="1">
    <source>
        <dbReference type="ARBA" id="ARBA00022527"/>
    </source>
</evidence>
<dbReference type="Gene3D" id="3.30.565.10">
    <property type="entry name" value="Histidine kinase-like ATPase, C-terminal domain"/>
    <property type="match status" value="1"/>
</dbReference>
<dbReference type="PANTHER" id="PTHR35526:SF3">
    <property type="entry name" value="ANTI-SIGMA-F FACTOR RSBW"/>
    <property type="match status" value="1"/>
</dbReference>
<dbReference type="Pfam" id="PF13581">
    <property type="entry name" value="HATPase_c_2"/>
    <property type="match status" value="1"/>
</dbReference>
<keyword evidence="1" id="KW-0418">Kinase</keyword>
<keyword evidence="3" id="KW-0067">ATP-binding</keyword>
<dbReference type="InterPro" id="IPR003594">
    <property type="entry name" value="HATPase_dom"/>
</dbReference>
<keyword evidence="3" id="KW-0547">Nucleotide-binding</keyword>
<dbReference type="SUPFAM" id="SSF55874">
    <property type="entry name" value="ATPase domain of HSP90 chaperone/DNA topoisomerase II/histidine kinase"/>
    <property type="match status" value="1"/>
</dbReference>
<protein>
    <submittedName>
        <fullName evidence="3">ATP-binding protein</fullName>
    </submittedName>
</protein>
<dbReference type="GO" id="GO:0005524">
    <property type="term" value="F:ATP binding"/>
    <property type="evidence" value="ECO:0007669"/>
    <property type="project" value="UniProtKB-KW"/>
</dbReference>
<proteinExistence type="predicted"/>
<keyword evidence="1" id="KW-0723">Serine/threonine-protein kinase</keyword>
<evidence type="ECO:0000313" key="3">
    <source>
        <dbReference type="EMBL" id="MBW5423110.1"/>
    </source>
</evidence>
<reference evidence="3 4" key="1">
    <citation type="submission" date="2019-11" db="EMBL/GenBank/DDBJ databases">
        <authorList>
            <person name="Ay H."/>
        </authorList>
    </citation>
    <scope>NUCLEOTIDE SEQUENCE [LARGE SCALE GENOMIC DNA]</scope>
    <source>
        <strain evidence="3 4">BG9H</strain>
    </source>
</reference>
<comment type="caution">
    <text evidence="3">The sequence shown here is derived from an EMBL/GenBank/DDBJ whole genome shotgun (WGS) entry which is preliminary data.</text>
</comment>
<name>A0ABS6YNV3_9ACTN</name>
<dbReference type="RefSeq" id="WP_219689505.1">
    <property type="nucleotide sequence ID" value="NZ_WMBF01000159.1"/>
</dbReference>
<organism evidence="3 4">
    <name type="scientific">Streptomyces anatolicus</name>
    <dbReference type="NCBI Taxonomy" id="2675858"/>
    <lineage>
        <taxon>Bacteria</taxon>
        <taxon>Bacillati</taxon>
        <taxon>Actinomycetota</taxon>
        <taxon>Actinomycetes</taxon>
        <taxon>Kitasatosporales</taxon>
        <taxon>Streptomycetaceae</taxon>
        <taxon>Streptomyces</taxon>
    </lineage>
</organism>
<dbReference type="InterPro" id="IPR036890">
    <property type="entry name" value="HATPase_C_sf"/>
</dbReference>
<dbReference type="PANTHER" id="PTHR35526">
    <property type="entry name" value="ANTI-SIGMA-F FACTOR RSBW-RELATED"/>
    <property type="match status" value="1"/>
</dbReference>
<dbReference type="CDD" id="cd16936">
    <property type="entry name" value="HATPase_RsbW-like"/>
    <property type="match status" value="1"/>
</dbReference>
<dbReference type="Proteomes" id="UP001197114">
    <property type="component" value="Unassembled WGS sequence"/>
</dbReference>